<dbReference type="InterPro" id="IPR050307">
    <property type="entry name" value="Sterol_Desaturase_Related"/>
</dbReference>
<name>E6PUH2_9ZZZZ</name>
<feature type="domain" description="Fatty acid hydroxylase" evidence="6">
    <location>
        <begin position="143"/>
        <end position="287"/>
    </location>
</feature>
<comment type="subcellular location">
    <subcellularLocation>
        <location evidence="1">Membrane</location>
    </subcellularLocation>
</comment>
<evidence type="ECO:0000256" key="4">
    <source>
        <dbReference type="ARBA" id="ARBA00023136"/>
    </source>
</evidence>
<proteinExistence type="predicted"/>
<dbReference type="PANTHER" id="PTHR11863">
    <property type="entry name" value="STEROL DESATURASE"/>
    <property type="match status" value="1"/>
</dbReference>
<dbReference type="Pfam" id="PF04116">
    <property type="entry name" value="FA_hydroxylase"/>
    <property type="match status" value="1"/>
</dbReference>
<sequence>MFDALLNTASLALANAVGDAQTWVFVTLVQPLLYQFHFMDMDDLAYDGTLWVVAGAVQVAVIYLILRPLEAVRPMEQWADRKAVRVDVIYTLINRLGLVGLVFFLVLQPAFDNLQAWLRLVGMVNLNLDELLPHMRTHALLGFVIYLVVLDFAGYWYHRWQHQIQWWWELHAVHHSQRQLSLWADDRNHLLDDALQQAFFASLALLIGVPPGQFVALTLVGGALQSLQHANIRMSFGSLGERLLVSPRFHRLHHAIGYGHELGHQNNARLYGCNFGVLFPWWDMLFHSVDFSTSPQPVGIRDQLPPPLGRGVDYGRGFWAQQWLGLQRMSRRLMLLRPQGGSKTGDAAGV</sequence>
<organism evidence="7">
    <name type="scientific">mine drainage metagenome</name>
    <dbReference type="NCBI Taxonomy" id="410659"/>
    <lineage>
        <taxon>unclassified sequences</taxon>
        <taxon>metagenomes</taxon>
        <taxon>ecological metagenomes</taxon>
    </lineage>
</organism>
<dbReference type="GO" id="GO:0016020">
    <property type="term" value="C:membrane"/>
    <property type="evidence" value="ECO:0007669"/>
    <property type="project" value="UniProtKB-SubCell"/>
</dbReference>
<dbReference type="GO" id="GO:0008610">
    <property type="term" value="P:lipid biosynthetic process"/>
    <property type="evidence" value="ECO:0007669"/>
    <property type="project" value="InterPro"/>
</dbReference>
<dbReference type="EMBL" id="CABM01000056">
    <property type="protein sequence ID" value="CBH98579.1"/>
    <property type="molecule type" value="Genomic_DNA"/>
</dbReference>
<dbReference type="AlphaFoldDB" id="E6PUH2"/>
<feature type="transmembrane region" description="Helical" evidence="5">
    <location>
        <begin position="139"/>
        <end position="158"/>
    </location>
</feature>
<dbReference type="GO" id="GO:0005506">
    <property type="term" value="F:iron ion binding"/>
    <property type="evidence" value="ECO:0007669"/>
    <property type="project" value="InterPro"/>
</dbReference>
<evidence type="ECO:0000256" key="2">
    <source>
        <dbReference type="ARBA" id="ARBA00022692"/>
    </source>
</evidence>
<reference evidence="7" key="1">
    <citation type="submission" date="2009-10" db="EMBL/GenBank/DDBJ databases">
        <title>Diversity of trophic interactions inside an arsenic-rich microbial ecosystem.</title>
        <authorList>
            <person name="Bertin P.N."/>
            <person name="Heinrich-Salmeron A."/>
            <person name="Pelletier E."/>
            <person name="Goulhen-Chollet F."/>
            <person name="Arsene-Ploetze F."/>
            <person name="Gallien S."/>
            <person name="Calteau A."/>
            <person name="Vallenet D."/>
            <person name="Casiot C."/>
            <person name="Chane-Woon-Ming B."/>
            <person name="Giloteaux L."/>
            <person name="Barakat M."/>
            <person name="Bonnefoy V."/>
            <person name="Bruneel O."/>
            <person name="Chandler M."/>
            <person name="Cleiss J."/>
            <person name="Duran R."/>
            <person name="Elbaz-Poulichet F."/>
            <person name="Fonknechten N."/>
            <person name="Lauga B."/>
            <person name="Mornico D."/>
            <person name="Ortet P."/>
            <person name="Schaeffer C."/>
            <person name="Siguier P."/>
            <person name="Alexander Thil Smith A."/>
            <person name="Van Dorsselaer A."/>
            <person name="Weissenbach J."/>
            <person name="Medigue C."/>
            <person name="Le Paslier D."/>
        </authorList>
    </citation>
    <scope>NUCLEOTIDE SEQUENCE</scope>
</reference>
<dbReference type="InterPro" id="IPR006694">
    <property type="entry name" value="Fatty_acid_hydroxylase"/>
</dbReference>
<protein>
    <submittedName>
        <fullName evidence="7">Putative sterol desaturase</fullName>
    </submittedName>
</protein>
<feature type="transmembrane region" description="Helical" evidence="5">
    <location>
        <begin position="87"/>
        <end position="108"/>
    </location>
</feature>
<keyword evidence="3 5" id="KW-1133">Transmembrane helix</keyword>
<dbReference type="GO" id="GO:0016491">
    <property type="term" value="F:oxidoreductase activity"/>
    <property type="evidence" value="ECO:0007669"/>
    <property type="project" value="InterPro"/>
</dbReference>
<gene>
    <name evidence="7" type="ORF">CARN2_4060</name>
</gene>
<evidence type="ECO:0000313" key="7">
    <source>
        <dbReference type="EMBL" id="CBH98579.1"/>
    </source>
</evidence>
<evidence type="ECO:0000259" key="6">
    <source>
        <dbReference type="Pfam" id="PF04116"/>
    </source>
</evidence>
<feature type="transmembrane region" description="Helical" evidence="5">
    <location>
        <begin position="44"/>
        <end position="66"/>
    </location>
</feature>
<keyword evidence="2 5" id="KW-0812">Transmembrane</keyword>
<evidence type="ECO:0000256" key="5">
    <source>
        <dbReference type="SAM" id="Phobius"/>
    </source>
</evidence>
<comment type="caution">
    <text evidence="7">The sequence shown here is derived from an EMBL/GenBank/DDBJ whole genome shotgun (WGS) entry which is preliminary data.</text>
</comment>
<evidence type="ECO:0000256" key="1">
    <source>
        <dbReference type="ARBA" id="ARBA00004370"/>
    </source>
</evidence>
<feature type="transmembrane region" description="Helical" evidence="5">
    <location>
        <begin position="198"/>
        <end position="224"/>
    </location>
</feature>
<evidence type="ECO:0000256" key="3">
    <source>
        <dbReference type="ARBA" id="ARBA00022989"/>
    </source>
</evidence>
<accession>E6PUH2</accession>
<keyword evidence="4 5" id="KW-0472">Membrane</keyword>